<dbReference type="InterPro" id="IPR036551">
    <property type="entry name" value="Flavin_trans-like"/>
</dbReference>
<dbReference type="EMBL" id="BAET01000022">
    <property type="protein sequence ID" value="GAB56128.1"/>
    <property type="molecule type" value="Genomic_DNA"/>
</dbReference>
<dbReference type="STRING" id="56804.BAE46_11530"/>
<dbReference type="Gene3D" id="3.40.50.1950">
    <property type="entry name" value="Flavin prenyltransferase-like"/>
    <property type="match status" value="1"/>
</dbReference>
<dbReference type="InterPro" id="IPR007085">
    <property type="entry name" value="DNA/pantothenate-metab_flavo_C"/>
</dbReference>
<comment type="cofactor">
    <cofactor evidence="3">
        <name>Mg(2+)</name>
        <dbReference type="ChEBI" id="CHEBI:18420"/>
    </cofactor>
</comment>
<evidence type="ECO:0000259" key="5">
    <source>
        <dbReference type="Pfam" id="PF02441"/>
    </source>
</evidence>
<feature type="binding site" evidence="3">
    <location>
        <position position="327"/>
    </location>
    <ligand>
        <name>CTP</name>
        <dbReference type="ChEBI" id="CHEBI:37563"/>
    </ligand>
</feature>
<feature type="binding site" evidence="3">
    <location>
        <position position="283"/>
    </location>
    <ligand>
        <name>CTP</name>
        <dbReference type="ChEBI" id="CHEBI:37563"/>
    </ligand>
</feature>
<feature type="region of interest" description="Phosphopantothenoylcysteine decarboxylase" evidence="3">
    <location>
        <begin position="1"/>
        <end position="194"/>
    </location>
</feature>
<feature type="domain" description="Flavoprotein" evidence="5">
    <location>
        <begin position="6"/>
        <end position="174"/>
    </location>
</feature>
<comment type="function">
    <text evidence="4">Catalyzes two steps in the biosynthesis of coenzyme A. In the first step cysteine is conjugated to 4'-phosphopantothenate to form 4-phosphopantothenoylcysteine, in the latter compound is decarboxylated to form 4'-phosphopantotheine.</text>
</comment>
<dbReference type="SUPFAM" id="SSF102645">
    <property type="entry name" value="CoaB-like"/>
    <property type="match status" value="1"/>
</dbReference>
<comment type="catalytic activity">
    <reaction evidence="3 4">
        <text>(R)-4'-phosphopantothenate + L-cysteine + CTP = N-[(R)-4-phosphopantothenoyl]-L-cysteine + CMP + diphosphate + H(+)</text>
        <dbReference type="Rhea" id="RHEA:19397"/>
        <dbReference type="ChEBI" id="CHEBI:10986"/>
        <dbReference type="ChEBI" id="CHEBI:15378"/>
        <dbReference type="ChEBI" id="CHEBI:33019"/>
        <dbReference type="ChEBI" id="CHEBI:35235"/>
        <dbReference type="ChEBI" id="CHEBI:37563"/>
        <dbReference type="ChEBI" id="CHEBI:59458"/>
        <dbReference type="ChEBI" id="CHEBI:60377"/>
        <dbReference type="EC" id="6.3.2.5"/>
    </reaction>
</comment>
<keyword evidence="3" id="KW-0479">Metal-binding</keyword>
<feature type="binding site" evidence="3">
    <location>
        <position position="341"/>
    </location>
    <ligand>
        <name>CTP</name>
        <dbReference type="ChEBI" id="CHEBI:37563"/>
    </ligand>
</feature>
<dbReference type="GO" id="GO:0046872">
    <property type="term" value="F:metal ion binding"/>
    <property type="evidence" value="ECO:0007669"/>
    <property type="project" value="UniProtKB-KW"/>
</dbReference>
<name>H5TCV1_9ALTE</name>
<dbReference type="EC" id="4.1.1.36" evidence="3"/>
<feature type="domain" description="DNA/pantothenate metabolism flavoprotein C-terminal" evidence="6">
    <location>
        <begin position="191"/>
        <end position="398"/>
    </location>
</feature>
<dbReference type="EC" id="6.3.2.5" evidence="3"/>
<dbReference type="GO" id="GO:0071513">
    <property type="term" value="C:phosphopantothenoylcysteine decarboxylase complex"/>
    <property type="evidence" value="ECO:0007669"/>
    <property type="project" value="TreeGrafter"/>
</dbReference>
<dbReference type="InterPro" id="IPR003382">
    <property type="entry name" value="Flavoprotein"/>
</dbReference>
<evidence type="ECO:0000313" key="8">
    <source>
        <dbReference type="Proteomes" id="UP000053586"/>
    </source>
</evidence>
<protein>
    <recommendedName>
        <fullName evidence="3">Coenzyme A biosynthesis bifunctional protein CoaBC</fullName>
    </recommendedName>
    <alternativeName>
        <fullName evidence="3">DNA/pantothenate metabolism flavoprotein</fullName>
    </alternativeName>
    <alternativeName>
        <fullName evidence="3">Phosphopantothenoylcysteine synthetase/decarboxylase</fullName>
        <shortName evidence="3">PPCS-PPCDC</shortName>
    </alternativeName>
    <domain>
        <recommendedName>
            <fullName evidence="3">Phosphopantothenoylcysteine decarboxylase</fullName>
            <shortName evidence="3">PPC decarboxylase</shortName>
            <shortName evidence="3">PPC-DC</shortName>
            <ecNumber evidence="3">4.1.1.36</ecNumber>
        </recommendedName>
        <alternativeName>
            <fullName evidence="3">CoaC</fullName>
        </alternativeName>
    </domain>
    <domain>
        <recommendedName>
            <fullName evidence="3">Phosphopantothenate--cysteine ligase</fullName>
            <ecNumber evidence="3">6.3.2.5</ecNumber>
        </recommendedName>
        <alternativeName>
            <fullName evidence="3">CoaB</fullName>
        </alternativeName>
        <alternativeName>
            <fullName evidence="3">Phosphopantothenoylcysteine synthetase</fullName>
            <shortName evidence="3">PPC synthetase</shortName>
            <shortName evidence="3">PPC-S</shortName>
        </alternativeName>
    </domain>
</protein>
<keyword evidence="3" id="KW-0511">Multifunctional enzyme</keyword>
<feature type="binding site" evidence="3">
    <location>
        <begin position="309"/>
        <end position="312"/>
    </location>
    <ligand>
        <name>CTP</name>
        <dbReference type="ChEBI" id="CHEBI:37563"/>
    </ligand>
</feature>
<evidence type="ECO:0000256" key="3">
    <source>
        <dbReference type="HAMAP-Rule" id="MF_02225"/>
    </source>
</evidence>
<feature type="binding site" evidence="3">
    <location>
        <position position="345"/>
    </location>
    <ligand>
        <name>CTP</name>
        <dbReference type="ChEBI" id="CHEBI:37563"/>
    </ligand>
</feature>
<comment type="caution">
    <text evidence="3">Lacks conserved residue(s) required for the propagation of feature annotation.</text>
</comment>
<dbReference type="GO" id="GO:0004632">
    <property type="term" value="F:phosphopantothenate--cysteine ligase activity"/>
    <property type="evidence" value="ECO:0007669"/>
    <property type="project" value="UniProtKB-UniRule"/>
</dbReference>
<comment type="pathway">
    <text evidence="3 4">Cofactor biosynthesis; coenzyme A biosynthesis; CoA from (R)-pantothenate: step 2/5.</text>
</comment>
<comment type="pathway">
    <text evidence="3 4">Cofactor biosynthesis; coenzyme A biosynthesis; CoA from (R)-pantothenate: step 3/5.</text>
</comment>
<dbReference type="eggNOG" id="COG0452">
    <property type="taxonomic scope" value="Bacteria"/>
</dbReference>
<dbReference type="GO" id="GO:0010181">
    <property type="term" value="F:FMN binding"/>
    <property type="evidence" value="ECO:0007669"/>
    <property type="project" value="UniProtKB-UniRule"/>
</dbReference>
<dbReference type="HAMAP" id="MF_02225">
    <property type="entry name" value="CoaBC"/>
    <property type="match status" value="1"/>
</dbReference>
<comment type="catalytic activity">
    <reaction evidence="3 4">
        <text>N-[(R)-4-phosphopantothenoyl]-L-cysteine + H(+) = (R)-4'-phosphopantetheine + CO2</text>
        <dbReference type="Rhea" id="RHEA:16793"/>
        <dbReference type="ChEBI" id="CHEBI:15378"/>
        <dbReference type="ChEBI" id="CHEBI:16526"/>
        <dbReference type="ChEBI" id="CHEBI:59458"/>
        <dbReference type="ChEBI" id="CHEBI:61723"/>
        <dbReference type="EC" id="4.1.1.36"/>
    </reaction>
</comment>
<reference evidence="7 8" key="1">
    <citation type="journal article" date="2012" name="J. Bacteriol.">
        <title>Genome sequence of proteorhodopsin-containing sea ice bacterium Glaciecola punicea ACAM 611T.</title>
        <authorList>
            <person name="Qin Q.-L."/>
            <person name="Xie B.-B."/>
            <person name="Shu Y.-L."/>
            <person name="Rong J.-C."/>
            <person name="Zhao D.-L."/>
            <person name="Zhang X.-Y."/>
            <person name="Chen X.-L."/>
            <person name="Zhou B.-C."/>
            <person name="Zhanga Y.-Z."/>
        </authorList>
    </citation>
    <scope>NUCLEOTIDE SEQUENCE [LARGE SCALE GENOMIC DNA]</scope>
    <source>
        <strain evidence="7 8">ACAM 611</strain>
    </source>
</reference>
<keyword evidence="1 3" id="KW-0210">Decarboxylase</keyword>
<evidence type="ECO:0000256" key="1">
    <source>
        <dbReference type="ARBA" id="ARBA00022793"/>
    </source>
</evidence>
<keyword evidence="3" id="KW-0460">Magnesium</keyword>
<keyword evidence="8" id="KW-1185">Reference proteome</keyword>
<keyword evidence="3 4" id="KW-0436">Ligase</keyword>
<keyword evidence="2 3" id="KW-0456">Lyase</keyword>
<comment type="caution">
    <text evidence="7">The sequence shown here is derived from an EMBL/GenBank/DDBJ whole genome shotgun (WGS) entry which is preliminary data.</text>
</comment>
<reference evidence="7 8" key="2">
    <citation type="journal article" date="2017" name="Antonie Van Leeuwenhoek">
        <title>Rhizobium rhizosphaerae sp. nov., a novel species isolated from rice rhizosphere.</title>
        <authorList>
            <person name="Zhao J.J."/>
            <person name="Zhang J."/>
            <person name="Zhang R.J."/>
            <person name="Zhang C.W."/>
            <person name="Yin H.Q."/>
            <person name="Zhang X.X."/>
        </authorList>
    </citation>
    <scope>NUCLEOTIDE SEQUENCE [LARGE SCALE GENOMIC DNA]</scope>
    <source>
        <strain evidence="7 8">ACAM 611</strain>
    </source>
</reference>
<dbReference type="PANTHER" id="PTHR14359:SF6">
    <property type="entry name" value="PHOSPHOPANTOTHENOYLCYSTEINE DECARBOXYLASE"/>
    <property type="match status" value="1"/>
</dbReference>
<dbReference type="GO" id="GO:0015937">
    <property type="term" value="P:coenzyme A biosynthetic process"/>
    <property type="evidence" value="ECO:0007669"/>
    <property type="project" value="UniProtKB-UniRule"/>
</dbReference>
<dbReference type="InterPro" id="IPR035929">
    <property type="entry name" value="CoaB-like_sf"/>
</dbReference>
<sequence>MQLVQKNVLLGVSGGIAAYKTPDLVRKLTAKGANVRVVLTNSATHFVSALSLQAVSGNKVSIHLLDEDAENGMGHIELARWADYFLVAPATANTVAKLALGLADDLLTTLALATTAPVFIAPAMNQQMWASAATTHNMNTLALRGAHVLGPAAGEQACGDIGYGRMLEAHELADAIGEFADANRAVEALFKDKHIMITAGPTREEIDPVRYISNHSSGKMGFAIAAVAQQLGAKVTLIAGPVSLPTPPNVIRKDINSAQDMLNAVHETIATQDIFIACAAVADYKVNKISAQKLKKQSQNITLTLSQNPDILSSVAFLEKPPFTVGFAAETQHVESYARAKLEKKKLNMIAANDVSNSTLGFNSDRNALIVLTSSSTQHLAPNNKSLLAMELMKLVHKEYSRS</sequence>
<comment type="cofactor">
    <cofactor evidence="3">
        <name>FMN</name>
        <dbReference type="ChEBI" id="CHEBI:58210"/>
    </cofactor>
    <text evidence="3">Binds 1 FMN per subunit.</text>
</comment>
<accession>H5TCV1</accession>
<evidence type="ECO:0000259" key="6">
    <source>
        <dbReference type="Pfam" id="PF04127"/>
    </source>
</evidence>
<dbReference type="Pfam" id="PF02441">
    <property type="entry name" value="Flavoprotein"/>
    <property type="match status" value="1"/>
</dbReference>
<feature type="binding site" evidence="3">
    <location>
        <position position="293"/>
    </location>
    <ligand>
        <name>CTP</name>
        <dbReference type="ChEBI" id="CHEBI:37563"/>
    </ligand>
</feature>
<gene>
    <name evidence="3" type="primary">coaBC</name>
    <name evidence="7" type="ORF">GPUN_2013</name>
</gene>
<dbReference type="Proteomes" id="UP000053586">
    <property type="component" value="Unassembled WGS sequence"/>
</dbReference>
<keyword evidence="3 4" id="KW-0285">Flavoprotein</keyword>
<feature type="region of interest" description="Phosphopantothenate--cysteine ligase" evidence="3">
    <location>
        <begin position="195"/>
        <end position="403"/>
    </location>
</feature>
<evidence type="ECO:0000256" key="2">
    <source>
        <dbReference type="ARBA" id="ARBA00023239"/>
    </source>
</evidence>
<dbReference type="RefSeq" id="WP_006005959.1">
    <property type="nucleotide sequence ID" value="NZ_BAET01000022.1"/>
</dbReference>
<dbReference type="PANTHER" id="PTHR14359">
    <property type="entry name" value="HOMO-OLIGOMERIC FLAVIN CONTAINING CYS DECARBOXYLASE FAMILY"/>
    <property type="match status" value="1"/>
</dbReference>
<comment type="similarity">
    <text evidence="3 4">In the N-terminal section; belongs to the HFCD (homo-oligomeric flavin containing Cys decarboxylase) superfamily.</text>
</comment>
<dbReference type="NCBIfam" id="TIGR00521">
    <property type="entry name" value="coaBC_dfp"/>
    <property type="match status" value="1"/>
</dbReference>
<proteinExistence type="inferred from homology"/>
<dbReference type="GO" id="GO:0015941">
    <property type="term" value="P:pantothenate catabolic process"/>
    <property type="evidence" value="ECO:0007669"/>
    <property type="project" value="InterPro"/>
</dbReference>
<keyword evidence="3 4" id="KW-0288">FMN</keyword>
<dbReference type="Pfam" id="PF04127">
    <property type="entry name" value="DFP"/>
    <property type="match status" value="1"/>
</dbReference>
<evidence type="ECO:0000313" key="7">
    <source>
        <dbReference type="EMBL" id="GAB56128.1"/>
    </source>
</evidence>
<comment type="function">
    <text evidence="3">Catalyzes two sequential steps in the biosynthesis of coenzyme A. In the first step cysteine is conjugated to 4'-phosphopantothenate to form 4-phosphopantothenoylcysteine. In the second step the latter compound is decarboxylated to form 4'-phosphopantotheine.</text>
</comment>
<dbReference type="OrthoDB" id="9802554at2"/>
<dbReference type="UniPathway" id="UPA00241">
    <property type="reaction ID" value="UER00353"/>
</dbReference>
<feature type="active site" description="Proton donor" evidence="3">
    <location>
        <position position="158"/>
    </location>
</feature>
<evidence type="ECO:0000256" key="4">
    <source>
        <dbReference type="RuleBase" id="RU364078"/>
    </source>
</evidence>
<comment type="similarity">
    <text evidence="3 4">In the C-terminal section; belongs to the PPC synthetase family.</text>
</comment>
<dbReference type="AlphaFoldDB" id="H5TCV1"/>
<dbReference type="Gene3D" id="3.40.50.10300">
    <property type="entry name" value="CoaB-like"/>
    <property type="match status" value="1"/>
</dbReference>
<organism evidence="7 8">
    <name type="scientific">Glaciecola punicea ACAM 611</name>
    <dbReference type="NCBI Taxonomy" id="1121923"/>
    <lineage>
        <taxon>Bacteria</taxon>
        <taxon>Pseudomonadati</taxon>
        <taxon>Pseudomonadota</taxon>
        <taxon>Gammaproteobacteria</taxon>
        <taxon>Alteromonadales</taxon>
        <taxon>Alteromonadaceae</taxon>
        <taxon>Glaciecola</taxon>
    </lineage>
</organism>
<dbReference type="GO" id="GO:0004633">
    <property type="term" value="F:phosphopantothenoylcysteine decarboxylase activity"/>
    <property type="evidence" value="ECO:0007669"/>
    <property type="project" value="UniProtKB-UniRule"/>
</dbReference>
<dbReference type="SUPFAM" id="SSF52507">
    <property type="entry name" value="Homo-oligomeric flavin-containing Cys decarboxylases, HFCD"/>
    <property type="match status" value="1"/>
</dbReference>
<dbReference type="InterPro" id="IPR005252">
    <property type="entry name" value="CoaBC"/>
</dbReference>